<dbReference type="STRING" id="1886670.PTI45_04724"/>
<evidence type="ECO:0000313" key="9">
    <source>
        <dbReference type="EMBL" id="ODP25993.1"/>
    </source>
</evidence>
<evidence type="ECO:0000259" key="8">
    <source>
        <dbReference type="PROSITE" id="PS50928"/>
    </source>
</evidence>
<dbReference type="Gene3D" id="1.10.3720.10">
    <property type="entry name" value="MetI-like"/>
    <property type="match status" value="1"/>
</dbReference>
<evidence type="ECO:0000256" key="7">
    <source>
        <dbReference type="RuleBase" id="RU363032"/>
    </source>
</evidence>
<dbReference type="PANTHER" id="PTHR43163">
    <property type="entry name" value="DIPEPTIDE TRANSPORT SYSTEM PERMEASE PROTEIN DPPB-RELATED"/>
    <property type="match status" value="1"/>
</dbReference>
<feature type="transmembrane region" description="Helical" evidence="7">
    <location>
        <begin position="235"/>
        <end position="261"/>
    </location>
</feature>
<comment type="subcellular location">
    <subcellularLocation>
        <location evidence="1 7">Cell membrane</location>
        <topology evidence="1 7">Multi-pass membrane protein</topology>
    </subcellularLocation>
</comment>
<keyword evidence="6 7" id="KW-0472">Membrane</keyword>
<sequence length="313" mass="34832">MLSYIVRRILVSIPVLFGISIVTFFMIRLVPGDTVTALLGTRYSEEQAIQLKAYYGLDKPLYIQYLIWIGNVLRGDLGRSSFSGDSVMQSIIERLPVTLELTLISVLIASLVGIPLGIWAAYRHNRLPDYMATFVGLLGISIPGFWLGTIFILLFALKLGWAPSSGYISFWENPLQNLHHMWMPGIALGAAVSAVVMRMTRSTMLEVLSEDYMKMARAKGMSPLRLLTRHALKNAMIPIITVLGIQIGYLIGGSVVIEQIFSLPGIGRLALQAITNRDYALMQGTILFVGFCFVVINLIVDILYSILNPKIRY</sequence>
<organism evidence="9 10">
    <name type="scientific">Paenibacillus nuruki</name>
    <dbReference type="NCBI Taxonomy" id="1886670"/>
    <lineage>
        <taxon>Bacteria</taxon>
        <taxon>Bacillati</taxon>
        <taxon>Bacillota</taxon>
        <taxon>Bacilli</taxon>
        <taxon>Bacillales</taxon>
        <taxon>Paenibacillaceae</taxon>
        <taxon>Paenibacillus</taxon>
    </lineage>
</organism>
<dbReference type="InterPro" id="IPR000515">
    <property type="entry name" value="MetI-like"/>
</dbReference>
<dbReference type="PATRIC" id="fig|1886670.3.peg.4742"/>
<dbReference type="Pfam" id="PF00528">
    <property type="entry name" value="BPD_transp_1"/>
    <property type="match status" value="1"/>
</dbReference>
<dbReference type="CDD" id="cd06261">
    <property type="entry name" value="TM_PBP2"/>
    <property type="match status" value="1"/>
</dbReference>
<dbReference type="InterPro" id="IPR045621">
    <property type="entry name" value="BPD_transp_1_N"/>
</dbReference>
<dbReference type="AlphaFoldDB" id="A0A1E3KX64"/>
<feature type="domain" description="ABC transmembrane type-1" evidence="8">
    <location>
        <begin position="95"/>
        <end position="304"/>
    </location>
</feature>
<proteinExistence type="inferred from homology"/>
<reference evidence="9 10" key="1">
    <citation type="submission" date="2016-08" db="EMBL/GenBank/DDBJ databases">
        <title>Genome sequencing of Paenibacillus sp. TI45-13ar, isolated from Korean traditional nuruk.</title>
        <authorList>
            <person name="Kim S.-J."/>
        </authorList>
    </citation>
    <scope>NUCLEOTIDE SEQUENCE [LARGE SCALE GENOMIC DNA]</scope>
    <source>
        <strain evidence="9 10">TI45-13ar</strain>
    </source>
</reference>
<keyword evidence="2 7" id="KW-0813">Transport</keyword>
<protein>
    <submittedName>
        <fullName evidence="9">Glutathione transport system permease protein GsiC</fullName>
    </submittedName>
</protein>
<keyword evidence="3" id="KW-1003">Cell membrane</keyword>
<dbReference type="SUPFAM" id="SSF161098">
    <property type="entry name" value="MetI-like"/>
    <property type="match status" value="1"/>
</dbReference>
<evidence type="ECO:0000256" key="4">
    <source>
        <dbReference type="ARBA" id="ARBA00022692"/>
    </source>
</evidence>
<dbReference type="GO" id="GO:0055085">
    <property type="term" value="P:transmembrane transport"/>
    <property type="evidence" value="ECO:0007669"/>
    <property type="project" value="InterPro"/>
</dbReference>
<evidence type="ECO:0000256" key="3">
    <source>
        <dbReference type="ARBA" id="ARBA00022475"/>
    </source>
</evidence>
<feature type="transmembrane region" description="Helical" evidence="7">
    <location>
        <begin position="281"/>
        <end position="307"/>
    </location>
</feature>
<dbReference type="EMBL" id="MDER01000107">
    <property type="protein sequence ID" value="ODP25993.1"/>
    <property type="molecule type" value="Genomic_DNA"/>
</dbReference>
<evidence type="ECO:0000256" key="5">
    <source>
        <dbReference type="ARBA" id="ARBA00022989"/>
    </source>
</evidence>
<keyword evidence="10" id="KW-1185">Reference proteome</keyword>
<dbReference type="RefSeq" id="WP_069330022.1">
    <property type="nucleotide sequence ID" value="NZ_MDER01000107.1"/>
</dbReference>
<dbReference type="GO" id="GO:0005886">
    <property type="term" value="C:plasma membrane"/>
    <property type="evidence" value="ECO:0007669"/>
    <property type="project" value="UniProtKB-SubCell"/>
</dbReference>
<comment type="caution">
    <text evidence="9">The sequence shown here is derived from an EMBL/GenBank/DDBJ whole genome shotgun (WGS) entry which is preliminary data.</text>
</comment>
<dbReference type="Pfam" id="PF19300">
    <property type="entry name" value="BPD_transp_1_N"/>
    <property type="match status" value="1"/>
</dbReference>
<dbReference type="PANTHER" id="PTHR43163:SF6">
    <property type="entry name" value="DIPEPTIDE TRANSPORT SYSTEM PERMEASE PROTEIN DPPB-RELATED"/>
    <property type="match status" value="1"/>
</dbReference>
<feature type="transmembrane region" description="Helical" evidence="7">
    <location>
        <begin position="134"/>
        <end position="161"/>
    </location>
</feature>
<dbReference type="PROSITE" id="PS50928">
    <property type="entry name" value="ABC_TM1"/>
    <property type="match status" value="1"/>
</dbReference>
<evidence type="ECO:0000256" key="1">
    <source>
        <dbReference type="ARBA" id="ARBA00004651"/>
    </source>
</evidence>
<dbReference type="InterPro" id="IPR035906">
    <property type="entry name" value="MetI-like_sf"/>
</dbReference>
<keyword evidence="4 7" id="KW-0812">Transmembrane</keyword>
<comment type="similarity">
    <text evidence="7">Belongs to the binding-protein-dependent transport system permease family.</text>
</comment>
<feature type="transmembrane region" description="Helical" evidence="7">
    <location>
        <begin position="103"/>
        <end position="122"/>
    </location>
</feature>
<evidence type="ECO:0000313" key="10">
    <source>
        <dbReference type="Proteomes" id="UP000094578"/>
    </source>
</evidence>
<keyword evidence="5 7" id="KW-1133">Transmembrane helix</keyword>
<evidence type="ECO:0000256" key="6">
    <source>
        <dbReference type="ARBA" id="ARBA00023136"/>
    </source>
</evidence>
<gene>
    <name evidence="9" type="ORF">PTI45_04724</name>
</gene>
<feature type="transmembrane region" description="Helical" evidence="7">
    <location>
        <begin position="181"/>
        <end position="199"/>
    </location>
</feature>
<name>A0A1E3KX64_9BACL</name>
<dbReference type="Proteomes" id="UP000094578">
    <property type="component" value="Unassembled WGS sequence"/>
</dbReference>
<feature type="transmembrane region" description="Helical" evidence="7">
    <location>
        <begin position="9"/>
        <end position="30"/>
    </location>
</feature>
<accession>A0A1E3KX64</accession>
<evidence type="ECO:0000256" key="2">
    <source>
        <dbReference type="ARBA" id="ARBA00022448"/>
    </source>
</evidence>